<proteinExistence type="predicted"/>
<name>A0A2R6WSF4_MARPO</name>
<protein>
    <submittedName>
        <fullName evidence="2">Uncharacterized protein</fullName>
    </submittedName>
</protein>
<accession>A0A2R6WSF4</accession>
<dbReference type="Proteomes" id="UP000244005">
    <property type="component" value="Unassembled WGS sequence"/>
</dbReference>
<gene>
    <name evidence="2" type="ORF">MARPO_0061s0031</name>
</gene>
<organism evidence="2 3">
    <name type="scientific">Marchantia polymorpha</name>
    <name type="common">Common liverwort</name>
    <name type="synonym">Marchantia aquatica</name>
    <dbReference type="NCBI Taxonomy" id="3197"/>
    <lineage>
        <taxon>Eukaryota</taxon>
        <taxon>Viridiplantae</taxon>
        <taxon>Streptophyta</taxon>
        <taxon>Embryophyta</taxon>
        <taxon>Marchantiophyta</taxon>
        <taxon>Marchantiopsida</taxon>
        <taxon>Marchantiidae</taxon>
        <taxon>Marchantiales</taxon>
        <taxon>Marchantiaceae</taxon>
        <taxon>Marchantia</taxon>
    </lineage>
</organism>
<dbReference type="Gramene" id="Mp1g24940.1">
    <property type="protein sequence ID" value="Mp1g24940.1.cds1"/>
    <property type="gene ID" value="Mp1g24940"/>
</dbReference>
<dbReference type="AlphaFoldDB" id="A0A2R6WSF4"/>
<dbReference type="EMBL" id="KZ772733">
    <property type="protein sequence ID" value="PTQ36754.1"/>
    <property type="molecule type" value="Genomic_DNA"/>
</dbReference>
<evidence type="ECO:0000313" key="3">
    <source>
        <dbReference type="Proteomes" id="UP000244005"/>
    </source>
</evidence>
<keyword evidence="3" id="KW-1185">Reference proteome</keyword>
<reference evidence="3" key="1">
    <citation type="journal article" date="2017" name="Cell">
        <title>Insights into land plant evolution garnered from the Marchantia polymorpha genome.</title>
        <authorList>
            <person name="Bowman J.L."/>
            <person name="Kohchi T."/>
            <person name="Yamato K.T."/>
            <person name="Jenkins J."/>
            <person name="Shu S."/>
            <person name="Ishizaki K."/>
            <person name="Yamaoka S."/>
            <person name="Nishihama R."/>
            <person name="Nakamura Y."/>
            <person name="Berger F."/>
            <person name="Adam C."/>
            <person name="Aki S.S."/>
            <person name="Althoff F."/>
            <person name="Araki T."/>
            <person name="Arteaga-Vazquez M.A."/>
            <person name="Balasubrmanian S."/>
            <person name="Barry K."/>
            <person name="Bauer D."/>
            <person name="Boehm C.R."/>
            <person name="Briginshaw L."/>
            <person name="Caballero-Perez J."/>
            <person name="Catarino B."/>
            <person name="Chen F."/>
            <person name="Chiyoda S."/>
            <person name="Chovatia M."/>
            <person name="Davies K.M."/>
            <person name="Delmans M."/>
            <person name="Demura T."/>
            <person name="Dierschke T."/>
            <person name="Dolan L."/>
            <person name="Dorantes-Acosta A.E."/>
            <person name="Eklund D.M."/>
            <person name="Florent S.N."/>
            <person name="Flores-Sandoval E."/>
            <person name="Fujiyama A."/>
            <person name="Fukuzawa H."/>
            <person name="Galik B."/>
            <person name="Grimanelli D."/>
            <person name="Grimwood J."/>
            <person name="Grossniklaus U."/>
            <person name="Hamada T."/>
            <person name="Haseloff J."/>
            <person name="Hetherington A.J."/>
            <person name="Higo A."/>
            <person name="Hirakawa Y."/>
            <person name="Hundley H.N."/>
            <person name="Ikeda Y."/>
            <person name="Inoue K."/>
            <person name="Inoue S.I."/>
            <person name="Ishida S."/>
            <person name="Jia Q."/>
            <person name="Kakita M."/>
            <person name="Kanazawa T."/>
            <person name="Kawai Y."/>
            <person name="Kawashima T."/>
            <person name="Kennedy M."/>
            <person name="Kinose K."/>
            <person name="Kinoshita T."/>
            <person name="Kohara Y."/>
            <person name="Koide E."/>
            <person name="Komatsu K."/>
            <person name="Kopischke S."/>
            <person name="Kubo M."/>
            <person name="Kyozuka J."/>
            <person name="Lagercrantz U."/>
            <person name="Lin S.S."/>
            <person name="Lindquist E."/>
            <person name="Lipzen A.M."/>
            <person name="Lu C.W."/>
            <person name="De Luna E."/>
            <person name="Martienssen R.A."/>
            <person name="Minamino N."/>
            <person name="Mizutani M."/>
            <person name="Mizutani M."/>
            <person name="Mochizuki N."/>
            <person name="Monte I."/>
            <person name="Mosher R."/>
            <person name="Nagasaki H."/>
            <person name="Nakagami H."/>
            <person name="Naramoto S."/>
            <person name="Nishitani K."/>
            <person name="Ohtani M."/>
            <person name="Okamoto T."/>
            <person name="Okumura M."/>
            <person name="Phillips J."/>
            <person name="Pollak B."/>
            <person name="Reinders A."/>
            <person name="Rovekamp M."/>
            <person name="Sano R."/>
            <person name="Sawa S."/>
            <person name="Schmid M.W."/>
            <person name="Shirakawa M."/>
            <person name="Solano R."/>
            <person name="Spunde A."/>
            <person name="Suetsugu N."/>
            <person name="Sugano S."/>
            <person name="Sugiyama A."/>
            <person name="Sun R."/>
            <person name="Suzuki Y."/>
            <person name="Takenaka M."/>
            <person name="Takezawa D."/>
            <person name="Tomogane H."/>
            <person name="Tsuzuki M."/>
            <person name="Ueda T."/>
            <person name="Umeda M."/>
            <person name="Ward J.M."/>
            <person name="Watanabe Y."/>
            <person name="Yazaki K."/>
            <person name="Yokoyama R."/>
            <person name="Yoshitake Y."/>
            <person name="Yotsui I."/>
            <person name="Zachgo S."/>
            <person name="Schmutz J."/>
        </authorList>
    </citation>
    <scope>NUCLEOTIDE SEQUENCE [LARGE SCALE GENOMIC DNA]</scope>
    <source>
        <strain evidence="3">Tak-1</strain>
    </source>
</reference>
<sequence>MHIISIESQRNAHEPVSDWRINLMAVEDFFANSTLALLDCPSPPARALRCAPRQGAWLGKAAKWGPAPTSKRRRYFSTPRTNSPPACGSRVVPISQCGWSAARPSPIESHRHIITLDC</sequence>
<evidence type="ECO:0000313" key="2">
    <source>
        <dbReference type="EMBL" id="PTQ36754.1"/>
    </source>
</evidence>
<evidence type="ECO:0000256" key="1">
    <source>
        <dbReference type="SAM" id="MobiDB-lite"/>
    </source>
</evidence>
<feature type="region of interest" description="Disordered" evidence="1">
    <location>
        <begin position="61"/>
        <end position="87"/>
    </location>
</feature>